<dbReference type="Proteomes" id="UP000295367">
    <property type="component" value="Unassembled WGS sequence"/>
</dbReference>
<evidence type="ECO:0000313" key="3">
    <source>
        <dbReference type="Proteomes" id="UP000295367"/>
    </source>
</evidence>
<dbReference type="AlphaFoldDB" id="A0A4R3YAK0"/>
<dbReference type="EMBL" id="SMCO01000003">
    <property type="protein sequence ID" value="TCV89027.1"/>
    <property type="molecule type" value="Genomic_DNA"/>
</dbReference>
<proteinExistence type="predicted"/>
<reference evidence="2 3" key="1">
    <citation type="submission" date="2019-03" db="EMBL/GenBank/DDBJ databases">
        <title>Genomic Encyclopedia of Type Strains, Phase IV (KMG-IV): sequencing the most valuable type-strain genomes for metagenomic binning, comparative biology and taxonomic classification.</title>
        <authorList>
            <person name="Goeker M."/>
        </authorList>
    </citation>
    <scope>NUCLEOTIDE SEQUENCE [LARGE SCALE GENOMIC DNA]</scope>
    <source>
        <strain evidence="2 3">DSM 100309</strain>
    </source>
</reference>
<organism evidence="2 3">
    <name type="scientific">Sulfurirhabdus autotrophica</name>
    <dbReference type="NCBI Taxonomy" id="1706046"/>
    <lineage>
        <taxon>Bacteria</taxon>
        <taxon>Pseudomonadati</taxon>
        <taxon>Pseudomonadota</taxon>
        <taxon>Betaproteobacteria</taxon>
        <taxon>Nitrosomonadales</taxon>
        <taxon>Sulfuricellaceae</taxon>
        <taxon>Sulfurirhabdus</taxon>
    </lineage>
</organism>
<sequence>MAYLRATFVCAFVGVSNALIVLVRRENMPQTSRLFLQKMH</sequence>
<evidence type="ECO:0000313" key="2">
    <source>
        <dbReference type="EMBL" id="TCV89027.1"/>
    </source>
</evidence>
<gene>
    <name evidence="2" type="ORF">EDC63_10399</name>
</gene>
<protein>
    <submittedName>
        <fullName evidence="2">Uncharacterized protein</fullName>
    </submittedName>
</protein>
<keyword evidence="1" id="KW-0472">Membrane</keyword>
<accession>A0A4R3YAK0</accession>
<keyword evidence="1" id="KW-1133">Transmembrane helix</keyword>
<name>A0A4R3YAK0_9PROT</name>
<evidence type="ECO:0000256" key="1">
    <source>
        <dbReference type="SAM" id="Phobius"/>
    </source>
</evidence>
<keyword evidence="3" id="KW-1185">Reference proteome</keyword>
<keyword evidence="1" id="KW-0812">Transmembrane</keyword>
<comment type="caution">
    <text evidence="2">The sequence shown here is derived from an EMBL/GenBank/DDBJ whole genome shotgun (WGS) entry which is preliminary data.</text>
</comment>
<feature type="transmembrane region" description="Helical" evidence="1">
    <location>
        <begin position="6"/>
        <end position="23"/>
    </location>
</feature>